<feature type="compositionally biased region" description="Acidic residues" evidence="1">
    <location>
        <begin position="203"/>
        <end position="217"/>
    </location>
</feature>
<organism evidence="2 3">
    <name type="scientific">Globodera pallida</name>
    <name type="common">Potato cyst nematode worm</name>
    <name type="synonym">Heterodera pallida</name>
    <dbReference type="NCBI Taxonomy" id="36090"/>
    <lineage>
        <taxon>Eukaryota</taxon>
        <taxon>Metazoa</taxon>
        <taxon>Ecdysozoa</taxon>
        <taxon>Nematoda</taxon>
        <taxon>Chromadorea</taxon>
        <taxon>Rhabditida</taxon>
        <taxon>Tylenchina</taxon>
        <taxon>Tylenchomorpha</taxon>
        <taxon>Tylenchoidea</taxon>
        <taxon>Heteroderidae</taxon>
        <taxon>Heteroderinae</taxon>
        <taxon>Globodera</taxon>
    </lineage>
</organism>
<evidence type="ECO:0000313" key="2">
    <source>
        <dbReference type="Proteomes" id="UP000050741"/>
    </source>
</evidence>
<sequence>MDKMEQDQNEEEKALFKEWRHNFELKLRQHIENEILLIREMIIVKIELGQQQKFVLEGLKVELMRDFRVRMTPRGRIVPKSTRQILTPETQRFTNRHEISGKSTRKAKKTGLGRASEGYATIEGGEEGDKGPTVPSLPKTVQLRPRLPTTPIPRSLPASLLASPSTPQQDIMPTAATLLSAPTHLEQLAAEAKVLAKAGESTDGYDEAVDVMPETED</sequence>
<evidence type="ECO:0000256" key="1">
    <source>
        <dbReference type="SAM" id="MobiDB-lite"/>
    </source>
</evidence>
<feature type="region of interest" description="Disordered" evidence="1">
    <location>
        <begin position="198"/>
        <end position="217"/>
    </location>
</feature>
<dbReference type="AlphaFoldDB" id="A0A183CDT1"/>
<protein>
    <submittedName>
        <fullName evidence="3">Not3 domain-containing protein</fullName>
    </submittedName>
</protein>
<reference evidence="3" key="3">
    <citation type="submission" date="2016-06" db="UniProtKB">
        <authorList>
            <consortium name="WormBaseParasite"/>
        </authorList>
    </citation>
    <scope>IDENTIFICATION</scope>
</reference>
<feature type="region of interest" description="Disordered" evidence="1">
    <location>
        <begin position="119"/>
        <end position="169"/>
    </location>
</feature>
<reference evidence="2" key="2">
    <citation type="submission" date="2014-05" db="EMBL/GenBank/DDBJ databases">
        <title>The genome and life-stage specific transcriptomes of Globodera pallida elucidate key aspects of plant parasitism by a cyst nematode.</title>
        <authorList>
            <person name="Cotton J.A."/>
            <person name="Lilley C.J."/>
            <person name="Jones L.M."/>
            <person name="Kikuchi T."/>
            <person name="Reid A.J."/>
            <person name="Thorpe P."/>
            <person name="Tsai I.J."/>
            <person name="Beasley H."/>
            <person name="Blok V."/>
            <person name="Cock P.J.A."/>
            <person name="Van den Akker S.E."/>
            <person name="Holroyd N."/>
            <person name="Hunt M."/>
            <person name="Mantelin S."/>
            <person name="Naghra H."/>
            <person name="Pain A."/>
            <person name="Palomares-Rius J.E."/>
            <person name="Zarowiecki M."/>
            <person name="Berriman M."/>
            <person name="Jones J.T."/>
            <person name="Urwin P.E."/>
        </authorList>
    </citation>
    <scope>NUCLEOTIDE SEQUENCE [LARGE SCALE GENOMIC DNA]</scope>
    <source>
        <strain evidence="2">Lindley</strain>
    </source>
</reference>
<reference evidence="2" key="1">
    <citation type="submission" date="2013-12" db="EMBL/GenBank/DDBJ databases">
        <authorList>
            <person name="Aslett M."/>
        </authorList>
    </citation>
    <scope>NUCLEOTIDE SEQUENCE [LARGE SCALE GENOMIC DNA]</scope>
    <source>
        <strain evidence="2">Lindley</strain>
    </source>
</reference>
<accession>A0A183CDT1</accession>
<evidence type="ECO:0000313" key="3">
    <source>
        <dbReference type="WBParaSite" id="GPLIN_001103500"/>
    </source>
</evidence>
<feature type="compositionally biased region" description="Low complexity" evidence="1">
    <location>
        <begin position="143"/>
        <end position="165"/>
    </location>
</feature>
<proteinExistence type="predicted"/>
<dbReference type="Proteomes" id="UP000050741">
    <property type="component" value="Unassembled WGS sequence"/>
</dbReference>
<name>A0A183CDT1_GLOPA</name>
<keyword evidence="2" id="KW-1185">Reference proteome</keyword>
<dbReference type="WBParaSite" id="GPLIN_001103500">
    <property type="protein sequence ID" value="GPLIN_001103500"/>
    <property type="gene ID" value="GPLIN_001103500"/>
</dbReference>